<protein>
    <submittedName>
        <fullName evidence="2">Uncharacterized protein</fullName>
    </submittedName>
</protein>
<evidence type="ECO:0000313" key="1">
    <source>
        <dbReference type="EMBL" id="JAS88137.1"/>
    </source>
</evidence>
<evidence type="ECO:0000313" key="2">
    <source>
        <dbReference type="EMBL" id="JAS91216.1"/>
    </source>
</evidence>
<accession>A0A1B6IW99</accession>
<name>A0A1B6IW99_9HEMI</name>
<dbReference type="AlphaFoldDB" id="A0A1B6IW99"/>
<dbReference type="EMBL" id="GECU01016490">
    <property type="protein sequence ID" value="JAS91216.1"/>
    <property type="molecule type" value="Transcribed_RNA"/>
</dbReference>
<sequence>MYHNIHDLMVKNKENSSLVVKEISFRWIHSGGTSERSQERKDVGDGYKRSTLRFSLQYQQETERVRVGVFMRPSSLQNRWKLYRTLLTGINRRQGIYTVKSTNGRMAKK</sequence>
<reference evidence="2" key="1">
    <citation type="submission" date="2015-11" db="EMBL/GenBank/DDBJ databases">
        <title>De novo transcriptome assembly of four potential Pierce s Disease insect vectors from Arizona vineyards.</title>
        <authorList>
            <person name="Tassone E.E."/>
        </authorList>
    </citation>
    <scope>NUCLEOTIDE SEQUENCE</scope>
</reference>
<proteinExistence type="predicted"/>
<dbReference type="EMBL" id="GECU01019569">
    <property type="protein sequence ID" value="JAS88137.1"/>
    <property type="molecule type" value="Transcribed_RNA"/>
</dbReference>
<organism evidence="2">
    <name type="scientific">Homalodisca liturata</name>
    <dbReference type="NCBI Taxonomy" id="320908"/>
    <lineage>
        <taxon>Eukaryota</taxon>
        <taxon>Metazoa</taxon>
        <taxon>Ecdysozoa</taxon>
        <taxon>Arthropoda</taxon>
        <taxon>Hexapoda</taxon>
        <taxon>Insecta</taxon>
        <taxon>Pterygota</taxon>
        <taxon>Neoptera</taxon>
        <taxon>Paraneoptera</taxon>
        <taxon>Hemiptera</taxon>
        <taxon>Auchenorrhyncha</taxon>
        <taxon>Membracoidea</taxon>
        <taxon>Cicadellidae</taxon>
        <taxon>Cicadellinae</taxon>
        <taxon>Proconiini</taxon>
        <taxon>Homalodisca</taxon>
    </lineage>
</organism>
<gene>
    <name evidence="2" type="ORF">g.14423</name>
    <name evidence="1" type="ORF">g.14424</name>
</gene>